<gene>
    <name evidence="7" type="ORF">DPMN_043787</name>
</gene>
<dbReference type="SMART" id="SM00013">
    <property type="entry name" value="LRRNT"/>
    <property type="match status" value="1"/>
</dbReference>
<evidence type="ECO:0000256" key="1">
    <source>
        <dbReference type="ARBA" id="ARBA00022614"/>
    </source>
</evidence>
<dbReference type="SUPFAM" id="SSF52058">
    <property type="entry name" value="L domain-like"/>
    <property type="match status" value="1"/>
</dbReference>
<name>A0A9D4D235_DREPO</name>
<dbReference type="Gene3D" id="3.80.10.10">
    <property type="entry name" value="Ribonuclease Inhibitor"/>
    <property type="match status" value="1"/>
</dbReference>
<dbReference type="GO" id="GO:0005886">
    <property type="term" value="C:plasma membrane"/>
    <property type="evidence" value="ECO:0007669"/>
    <property type="project" value="TreeGrafter"/>
</dbReference>
<keyword evidence="1" id="KW-0433">Leucine-rich repeat</keyword>
<dbReference type="InterPro" id="IPR050541">
    <property type="entry name" value="LRR_TM_domain-containing"/>
</dbReference>
<comment type="caution">
    <text evidence="7">The sequence shown here is derived from an EMBL/GenBank/DDBJ whole genome shotgun (WGS) entry which is preliminary data.</text>
</comment>
<dbReference type="AlphaFoldDB" id="A0A9D4D235"/>
<evidence type="ECO:0000313" key="7">
    <source>
        <dbReference type="EMBL" id="KAH3737205.1"/>
    </source>
</evidence>
<evidence type="ECO:0000256" key="3">
    <source>
        <dbReference type="ARBA" id="ARBA00022737"/>
    </source>
</evidence>
<feature type="chain" id="PRO_5039171731" description="LRRNT domain-containing protein" evidence="5">
    <location>
        <begin position="23"/>
        <end position="95"/>
    </location>
</feature>
<dbReference type="Proteomes" id="UP000828390">
    <property type="component" value="Unassembled WGS sequence"/>
</dbReference>
<sequence length="95" mass="10557">MMFTYLSCVLVMILSLWTGVLSGQCPEKCSCDGHRVICRDQQLSTIPLSVSHATELDLTNNTIESIPDDAFNGWPNLTELSDVDDNDDDDDDFQA</sequence>
<keyword evidence="2 5" id="KW-0732">Signal</keyword>
<dbReference type="PANTHER" id="PTHR24369">
    <property type="entry name" value="ANTIGEN BSP, PUTATIVE-RELATED"/>
    <property type="match status" value="1"/>
</dbReference>
<feature type="region of interest" description="Disordered" evidence="4">
    <location>
        <begin position="74"/>
        <end position="95"/>
    </location>
</feature>
<feature type="compositionally biased region" description="Acidic residues" evidence="4">
    <location>
        <begin position="81"/>
        <end position="95"/>
    </location>
</feature>
<dbReference type="PANTHER" id="PTHR24369:SF210">
    <property type="entry name" value="CHAOPTIN-RELATED"/>
    <property type="match status" value="1"/>
</dbReference>
<proteinExistence type="predicted"/>
<organism evidence="7 8">
    <name type="scientific">Dreissena polymorpha</name>
    <name type="common">Zebra mussel</name>
    <name type="synonym">Mytilus polymorpha</name>
    <dbReference type="NCBI Taxonomy" id="45954"/>
    <lineage>
        <taxon>Eukaryota</taxon>
        <taxon>Metazoa</taxon>
        <taxon>Spiralia</taxon>
        <taxon>Lophotrochozoa</taxon>
        <taxon>Mollusca</taxon>
        <taxon>Bivalvia</taxon>
        <taxon>Autobranchia</taxon>
        <taxon>Heteroconchia</taxon>
        <taxon>Euheterodonta</taxon>
        <taxon>Imparidentia</taxon>
        <taxon>Neoheterodontei</taxon>
        <taxon>Myida</taxon>
        <taxon>Dreissenoidea</taxon>
        <taxon>Dreissenidae</taxon>
        <taxon>Dreissena</taxon>
    </lineage>
</organism>
<dbReference type="InterPro" id="IPR001611">
    <property type="entry name" value="Leu-rich_rpt"/>
</dbReference>
<evidence type="ECO:0000256" key="2">
    <source>
        <dbReference type="ARBA" id="ARBA00022729"/>
    </source>
</evidence>
<dbReference type="InterPro" id="IPR032675">
    <property type="entry name" value="LRR_dom_sf"/>
</dbReference>
<keyword evidence="8" id="KW-1185">Reference proteome</keyword>
<reference evidence="7" key="1">
    <citation type="journal article" date="2019" name="bioRxiv">
        <title>The Genome of the Zebra Mussel, Dreissena polymorpha: A Resource for Invasive Species Research.</title>
        <authorList>
            <person name="McCartney M.A."/>
            <person name="Auch B."/>
            <person name="Kono T."/>
            <person name="Mallez S."/>
            <person name="Zhang Y."/>
            <person name="Obille A."/>
            <person name="Becker A."/>
            <person name="Abrahante J.E."/>
            <person name="Garbe J."/>
            <person name="Badalamenti J.P."/>
            <person name="Herman A."/>
            <person name="Mangelson H."/>
            <person name="Liachko I."/>
            <person name="Sullivan S."/>
            <person name="Sone E.D."/>
            <person name="Koren S."/>
            <person name="Silverstein K.A.T."/>
            <person name="Beckman K.B."/>
            <person name="Gohl D.M."/>
        </authorList>
    </citation>
    <scope>NUCLEOTIDE SEQUENCE</scope>
    <source>
        <strain evidence="7">Duluth1</strain>
        <tissue evidence="7">Whole animal</tissue>
    </source>
</reference>
<dbReference type="Pfam" id="PF13855">
    <property type="entry name" value="LRR_8"/>
    <property type="match status" value="1"/>
</dbReference>
<dbReference type="EMBL" id="JAIWYP010000011">
    <property type="protein sequence ID" value="KAH3737205.1"/>
    <property type="molecule type" value="Genomic_DNA"/>
</dbReference>
<dbReference type="InterPro" id="IPR000372">
    <property type="entry name" value="LRRNT"/>
</dbReference>
<accession>A0A9D4D235</accession>
<evidence type="ECO:0000313" key="8">
    <source>
        <dbReference type="Proteomes" id="UP000828390"/>
    </source>
</evidence>
<evidence type="ECO:0000259" key="6">
    <source>
        <dbReference type="SMART" id="SM00013"/>
    </source>
</evidence>
<feature type="domain" description="LRRNT" evidence="6">
    <location>
        <begin position="24"/>
        <end position="56"/>
    </location>
</feature>
<evidence type="ECO:0000256" key="5">
    <source>
        <dbReference type="SAM" id="SignalP"/>
    </source>
</evidence>
<protein>
    <recommendedName>
        <fullName evidence="6">LRRNT domain-containing protein</fullName>
    </recommendedName>
</protein>
<dbReference type="PROSITE" id="PS51450">
    <property type="entry name" value="LRR"/>
    <property type="match status" value="1"/>
</dbReference>
<feature type="signal peptide" evidence="5">
    <location>
        <begin position="1"/>
        <end position="22"/>
    </location>
</feature>
<keyword evidence="3" id="KW-0677">Repeat</keyword>
<evidence type="ECO:0000256" key="4">
    <source>
        <dbReference type="SAM" id="MobiDB-lite"/>
    </source>
</evidence>
<reference evidence="7" key="2">
    <citation type="submission" date="2020-11" db="EMBL/GenBank/DDBJ databases">
        <authorList>
            <person name="McCartney M.A."/>
            <person name="Auch B."/>
            <person name="Kono T."/>
            <person name="Mallez S."/>
            <person name="Becker A."/>
            <person name="Gohl D.M."/>
            <person name="Silverstein K.A.T."/>
            <person name="Koren S."/>
            <person name="Bechman K.B."/>
            <person name="Herman A."/>
            <person name="Abrahante J.E."/>
            <person name="Garbe J."/>
        </authorList>
    </citation>
    <scope>NUCLEOTIDE SEQUENCE</scope>
    <source>
        <strain evidence="7">Duluth1</strain>
        <tissue evidence="7">Whole animal</tissue>
    </source>
</reference>